<accession>A0A0E9VJ08</accession>
<proteinExistence type="predicted"/>
<dbReference type="EMBL" id="GBXM01030525">
    <property type="protein sequence ID" value="JAH78052.1"/>
    <property type="molecule type" value="Transcribed_RNA"/>
</dbReference>
<evidence type="ECO:0000313" key="1">
    <source>
        <dbReference type="EMBL" id="JAH78052.1"/>
    </source>
</evidence>
<sequence length="45" mass="5218">MDTSITPLLACQECETIDMDYFNYPTINWELMTRQGKSEEDVIAT</sequence>
<reference evidence="1" key="1">
    <citation type="submission" date="2014-11" db="EMBL/GenBank/DDBJ databases">
        <authorList>
            <person name="Amaro Gonzalez C."/>
        </authorList>
    </citation>
    <scope>NUCLEOTIDE SEQUENCE</scope>
</reference>
<organism evidence="1">
    <name type="scientific">Anguilla anguilla</name>
    <name type="common">European freshwater eel</name>
    <name type="synonym">Muraena anguilla</name>
    <dbReference type="NCBI Taxonomy" id="7936"/>
    <lineage>
        <taxon>Eukaryota</taxon>
        <taxon>Metazoa</taxon>
        <taxon>Chordata</taxon>
        <taxon>Craniata</taxon>
        <taxon>Vertebrata</taxon>
        <taxon>Euteleostomi</taxon>
        <taxon>Actinopterygii</taxon>
        <taxon>Neopterygii</taxon>
        <taxon>Teleostei</taxon>
        <taxon>Anguilliformes</taxon>
        <taxon>Anguillidae</taxon>
        <taxon>Anguilla</taxon>
    </lineage>
</organism>
<dbReference type="AlphaFoldDB" id="A0A0E9VJ08"/>
<reference evidence="1" key="2">
    <citation type="journal article" date="2015" name="Fish Shellfish Immunol.">
        <title>Early steps in the European eel (Anguilla anguilla)-Vibrio vulnificus interaction in the gills: Role of the RtxA13 toxin.</title>
        <authorList>
            <person name="Callol A."/>
            <person name="Pajuelo D."/>
            <person name="Ebbesson L."/>
            <person name="Teles M."/>
            <person name="MacKenzie S."/>
            <person name="Amaro C."/>
        </authorList>
    </citation>
    <scope>NUCLEOTIDE SEQUENCE</scope>
</reference>
<name>A0A0E9VJ08_ANGAN</name>
<protein>
    <submittedName>
        <fullName evidence="1">Uncharacterized protein</fullName>
    </submittedName>
</protein>